<dbReference type="InterPro" id="IPR036388">
    <property type="entry name" value="WH-like_DNA-bd_sf"/>
</dbReference>
<evidence type="ECO:0000313" key="4">
    <source>
        <dbReference type="Proteomes" id="UP001431935"/>
    </source>
</evidence>
<evidence type="ECO:0000313" key="3">
    <source>
        <dbReference type="EMBL" id="WVN21296.1"/>
    </source>
</evidence>
<sequence length="73" mass="8306">MADISEREEMIELYEKYGSLLAQSQKQALHLYLIEDLSFSEISQELAMTRPGAYDAVKKGKQKLISLNKKLNG</sequence>
<accession>A0ABZ2AGQ0</accession>
<gene>
    <name evidence="3" type="ORF">V2E26_02665</name>
</gene>
<proteinExistence type="inferred from homology"/>
<dbReference type="InterPro" id="IPR007394">
    <property type="entry name" value="UPF0122"/>
</dbReference>
<dbReference type="InterPro" id="IPR013324">
    <property type="entry name" value="RNA_pol_sigma_r3/r4-like"/>
</dbReference>
<organism evidence="3 4">
    <name type="scientific">Metamycoplasma gateae</name>
    <dbReference type="NCBI Taxonomy" id="35769"/>
    <lineage>
        <taxon>Bacteria</taxon>
        <taxon>Bacillati</taxon>
        <taxon>Mycoplasmatota</taxon>
        <taxon>Mycoplasmoidales</taxon>
        <taxon>Metamycoplasmataceae</taxon>
        <taxon>Metamycoplasma</taxon>
    </lineage>
</organism>
<comment type="function">
    <text evidence="2">Might take part in the signal recognition particle (SRP) pathway. This is inferred from the conservation of its genetic proximity to ftsY/ffh. May be a regulatory protein.</text>
</comment>
<dbReference type="PANTHER" id="PTHR40083:SF1">
    <property type="entry name" value="UPF0122 PROTEIN YLXM"/>
    <property type="match status" value="1"/>
</dbReference>
<dbReference type="SUPFAM" id="SSF88659">
    <property type="entry name" value="Sigma3 and sigma4 domains of RNA polymerase sigma factors"/>
    <property type="match status" value="1"/>
</dbReference>
<dbReference type="Proteomes" id="UP001431935">
    <property type="component" value="Chromosome"/>
</dbReference>
<dbReference type="Pfam" id="PF04297">
    <property type="entry name" value="UPF0122"/>
    <property type="match status" value="1"/>
</dbReference>
<name>A0ABZ2AGQ0_9BACT</name>
<dbReference type="EMBL" id="CP143578">
    <property type="protein sequence ID" value="WVN21296.1"/>
    <property type="molecule type" value="Genomic_DNA"/>
</dbReference>
<evidence type="ECO:0000256" key="2">
    <source>
        <dbReference type="ARBA" id="ARBA00024764"/>
    </source>
</evidence>
<keyword evidence="4" id="KW-1185">Reference proteome</keyword>
<reference evidence="3" key="1">
    <citation type="submission" date="2024-01" db="EMBL/GenBank/DDBJ databases">
        <title>Complete genome sequence of Mycoplasma gateae strain 3700.</title>
        <authorList>
            <person name="Spergser J."/>
        </authorList>
    </citation>
    <scope>NUCLEOTIDE SEQUENCE [LARGE SCALE GENOMIC DNA]</scope>
    <source>
        <strain evidence="3">3700</strain>
    </source>
</reference>
<dbReference type="RefSeq" id="WP_330463335.1">
    <property type="nucleotide sequence ID" value="NZ_CP143578.1"/>
</dbReference>
<protein>
    <submittedName>
        <fullName evidence="3">Uncharacterized protein</fullName>
    </submittedName>
</protein>
<dbReference type="Gene3D" id="1.10.10.10">
    <property type="entry name" value="Winged helix-like DNA-binding domain superfamily/Winged helix DNA-binding domain"/>
    <property type="match status" value="1"/>
</dbReference>
<comment type="similarity">
    <text evidence="1">Belongs to the UPF0122 family.</text>
</comment>
<evidence type="ECO:0000256" key="1">
    <source>
        <dbReference type="ARBA" id="ARBA00008720"/>
    </source>
</evidence>
<dbReference type="PANTHER" id="PTHR40083">
    <property type="entry name" value="UPF0122 PROTEIN CBO2450/CLC_2298"/>
    <property type="match status" value="1"/>
</dbReference>